<proteinExistence type="predicted"/>
<feature type="domain" description="Secretion system C-terminal sorting" evidence="1">
    <location>
        <begin position="482"/>
        <end position="556"/>
    </location>
</feature>
<dbReference type="EMBL" id="DRTD01000717">
    <property type="protein sequence ID" value="HHE56013.1"/>
    <property type="molecule type" value="Genomic_DNA"/>
</dbReference>
<dbReference type="SMART" id="SM01325">
    <property type="entry name" value="DUF3160"/>
    <property type="match status" value="1"/>
</dbReference>
<gene>
    <name evidence="2" type="ORF">ENL21_09540</name>
</gene>
<sequence>AFMLHELLDLANVRDFLRQNDQIINFMVGESDNLTPEEFRDIVYEQGITDASQLLDDSFYDPFQSALKNSQMAQQKILGHILMLDPFNAQPDTLPVIFLLSGQRFIIDSYIFSNVVYDRIVFNGKTIWRPLPDPLDAMFVLGNTDALYLLKDDIEKYKYASQLNALRYLVESYDDEFWDASLYNVWLNAIRALNPSHDFDPLPDFIRSAAWHQCKLNTQLASWAQLRHDNLLYAKQSYTGATGCSFPYSFVEPYPEFYARISQFAQTAHQFFSQFKDEQNLVSSILRYFSDLNDVMTRLQTLANKELNNTPFNDQEIAWLKKMLFESGESGKPPYDGWYASLFYIGNDIIKDDLIIADVHTQPTDEYGNVVGNVLHVATGKVNLGIFLARANYPNSPPLVFVGPLMSYYETITSNFERMTDEEWKQTVENGELPERPDWVNIYLADATGHQRTQSRTLPYQLTVLENTEEAIVKGFELYPNFPNPFNPETTIKYQLGQAAQVKLTVFDVSGREIITLVNERQPAGLHTVKFDGSTLPSGLYFARLQSANQQETIKMMLLK</sequence>
<protein>
    <submittedName>
        <fullName evidence="2">DUF3160 domain-containing protein</fullName>
    </submittedName>
</protein>
<dbReference type="AlphaFoldDB" id="A0A7V5H7N4"/>
<organism evidence="2">
    <name type="scientific">Caldithrix abyssi</name>
    <dbReference type="NCBI Taxonomy" id="187145"/>
    <lineage>
        <taxon>Bacteria</taxon>
        <taxon>Pseudomonadati</taxon>
        <taxon>Calditrichota</taxon>
        <taxon>Calditrichia</taxon>
        <taxon>Calditrichales</taxon>
        <taxon>Calditrichaceae</taxon>
        <taxon>Caldithrix</taxon>
    </lineage>
</organism>
<comment type="caution">
    <text evidence="2">The sequence shown here is derived from an EMBL/GenBank/DDBJ whole genome shotgun (WGS) entry which is preliminary data.</text>
</comment>
<reference evidence="2" key="1">
    <citation type="journal article" date="2020" name="mSystems">
        <title>Genome- and Community-Level Interaction Insights into Carbon Utilization and Element Cycling Functions of Hydrothermarchaeota in Hydrothermal Sediment.</title>
        <authorList>
            <person name="Zhou Z."/>
            <person name="Liu Y."/>
            <person name="Xu W."/>
            <person name="Pan J."/>
            <person name="Luo Z.H."/>
            <person name="Li M."/>
        </authorList>
    </citation>
    <scope>NUCLEOTIDE SEQUENCE [LARGE SCALE GENOMIC DNA]</scope>
    <source>
        <strain evidence="2">HyVt-76</strain>
    </source>
</reference>
<dbReference type="InterPro" id="IPR026444">
    <property type="entry name" value="Secre_tail"/>
</dbReference>
<accession>A0A7V5H7N4</accession>
<dbReference type="Proteomes" id="UP000886111">
    <property type="component" value="Unassembled WGS sequence"/>
</dbReference>
<dbReference type="InterPro" id="IPR022601">
    <property type="entry name" value="DUF3160"/>
</dbReference>
<dbReference type="Gene3D" id="2.60.40.4070">
    <property type="match status" value="1"/>
</dbReference>
<feature type="non-terminal residue" evidence="2">
    <location>
        <position position="1"/>
    </location>
</feature>
<dbReference type="NCBIfam" id="TIGR04183">
    <property type="entry name" value="Por_Secre_tail"/>
    <property type="match status" value="1"/>
</dbReference>
<dbReference type="Pfam" id="PF11369">
    <property type="entry name" value="DUF3160"/>
    <property type="match status" value="1"/>
</dbReference>
<evidence type="ECO:0000313" key="2">
    <source>
        <dbReference type="EMBL" id="HHE56013.1"/>
    </source>
</evidence>
<dbReference type="Pfam" id="PF18962">
    <property type="entry name" value="Por_Secre_tail"/>
    <property type="match status" value="1"/>
</dbReference>
<name>A0A7V5H7N4_CALAY</name>
<evidence type="ECO:0000259" key="1">
    <source>
        <dbReference type="Pfam" id="PF18962"/>
    </source>
</evidence>